<protein>
    <recommendedName>
        <fullName evidence="5">Pyridoxine/pyridoxamine 5'-phosphate oxidase</fullName>
        <ecNumber evidence="5">1.4.3.5</ecNumber>
    </recommendedName>
    <alternativeName>
        <fullName evidence="5">PNP/PMP oxidase</fullName>
        <shortName evidence="5">PNPOx</shortName>
    </alternativeName>
    <alternativeName>
        <fullName evidence="5">Pyridoxal 5'-phosphate synthase</fullName>
    </alternativeName>
</protein>
<dbReference type="GO" id="GO:0004733">
    <property type="term" value="F:pyridoxamine phosphate oxidase activity"/>
    <property type="evidence" value="ECO:0007669"/>
    <property type="project" value="UniProtKB-EC"/>
</dbReference>
<feature type="binding site" evidence="5">
    <location>
        <position position="144"/>
    </location>
    <ligand>
        <name>substrate</name>
    </ligand>
</feature>
<accession>A0ABT3S7G9</accession>
<evidence type="ECO:0000256" key="2">
    <source>
        <dbReference type="ARBA" id="ARBA00022630"/>
    </source>
</evidence>
<feature type="binding site" evidence="5">
    <location>
        <position position="217"/>
    </location>
    <ligand>
        <name>FMN</name>
        <dbReference type="ChEBI" id="CHEBI:58210"/>
    </ligand>
</feature>
<dbReference type="NCBIfam" id="TIGR00558">
    <property type="entry name" value="pdxH"/>
    <property type="match status" value="1"/>
</dbReference>
<dbReference type="Pfam" id="PF10590">
    <property type="entry name" value="PNP_phzG_C"/>
    <property type="match status" value="1"/>
</dbReference>
<evidence type="ECO:0000256" key="4">
    <source>
        <dbReference type="ARBA" id="ARBA00023002"/>
    </source>
</evidence>
<comment type="caution">
    <text evidence="5">Lacks conserved residue(s) required for the propagation of feature annotation.</text>
</comment>
<sequence>MGIPDGGSGATGDKAERDRLAAMRVEYGSVEKDGSSDLDVDWLADGWLALLHRWIADAESAGVAEPNAMVLATVEEGRPVSRTVLCKSVDETGVTFYTNYDSAKGEELAATPYAAVTFPWYALGRQVHIRGAVTKVRPEETAEYWSKRPRGSQLGAWASAQSRPIGSRAELLAQLAEVTARFAGDEQVPVPPHWGGYRIAPEVVEFWQGRENRVHNRVRITGAAGPATSGPGDCIERLQP</sequence>
<feature type="binding site" evidence="5">
    <location>
        <begin position="97"/>
        <end position="98"/>
    </location>
    <ligand>
        <name>FMN</name>
        <dbReference type="ChEBI" id="CHEBI:58210"/>
    </ligand>
</feature>
<comment type="cofactor">
    <cofactor evidence="5">
        <name>FMN</name>
        <dbReference type="ChEBI" id="CHEBI:58210"/>
    </cofactor>
    <text evidence="5">Binds 1 FMN per subunit.</text>
</comment>
<keyword evidence="5" id="KW-0664">Pyridoxine biosynthesis</keyword>
<evidence type="ECO:0000259" key="7">
    <source>
        <dbReference type="Pfam" id="PF10590"/>
    </source>
</evidence>
<gene>
    <name evidence="5 8" type="primary">pdxH</name>
    <name evidence="8" type="ORF">ORI27_01940</name>
</gene>
<dbReference type="Gene3D" id="2.30.110.10">
    <property type="entry name" value="Electron Transport, Fmn-binding Protein, Chain A"/>
    <property type="match status" value="1"/>
</dbReference>
<keyword evidence="4 5" id="KW-0560">Oxidoreductase</keyword>
<name>A0ABT3S7G9_9MYCO</name>
<feature type="binding site" evidence="5">
    <location>
        <position position="87"/>
    </location>
    <ligand>
        <name>substrate</name>
    </ligand>
</feature>
<feature type="binding site" evidence="5">
    <location>
        <position position="152"/>
    </location>
    <ligand>
        <name>substrate</name>
    </ligand>
</feature>
<reference evidence="8 9" key="1">
    <citation type="submission" date="2022-11" db="EMBL/GenBank/DDBJ databases">
        <title>Mycobacterium sp. nov.</title>
        <authorList>
            <person name="Papic B."/>
            <person name="Spicic S."/>
            <person name="Duvnjak S."/>
        </authorList>
    </citation>
    <scope>NUCLEOTIDE SEQUENCE [LARGE SCALE GENOMIC DNA]</scope>
    <source>
        <strain evidence="8 9">CVI_P4</strain>
    </source>
</reference>
<dbReference type="Proteomes" id="UP001300745">
    <property type="component" value="Unassembled WGS sequence"/>
</dbReference>
<dbReference type="PROSITE" id="PS01064">
    <property type="entry name" value="PYRIDOX_OXIDASE"/>
    <property type="match status" value="1"/>
</dbReference>
<dbReference type="InterPro" id="IPR011576">
    <property type="entry name" value="Pyridox_Oxase_N"/>
</dbReference>
<comment type="function">
    <text evidence="5">Catalyzes the oxidation of either pyridoxine 5'-phosphate (PNP) or pyridoxamine 5'-phosphate (PMP) into pyridoxal 5'-phosphate (PLP).</text>
</comment>
<keyword evidence="2 5" id="KW-0285">Flavoprotein</keyword>
<comment type="catalytic activity">
    <reaction evidence="5">
        <text>pyridoxamine 5'-phosphate + O2 + H2O = pyridoxal 5'-phosphate + H2O2 + NH4(+)</text>
        <dbReference type="Rhea" id="RHEA:15817"/>
        <dbReference type="ChEBI" id="CHEBI:15377"/>
        <dbReference type="ChEBI" id="CHEBI:15379"/>
        <dbReference type="ChEBI" id="CHEBI:16240"/>
        <dbReference type="ChEBI" id="CHEBI:28938"/>
        <dbReference type="ChEBI" id="CHEBI:58451"/>
        <dbReference type="ChEBI" id="CHEBI:597326"/>
        <dbReference type="EC" id="1.4.3.5"/>
    </reaction>
</comment>
<dbReference type="InterPro" id="IPR019576">
    <property type="entry name" value="Pyridoxamine_oxidase_dimer_C"/>
</dbReference>
<comment type="catalytic activity">
    <reaction evidence="5">
        <text>pyridoxine 5'-phosphate + O2 = pyridoxal 5'-phosphate + H2O2</text>
        <dbReference type="Rhea" id="RHEA:15149"/>
        <dbReference type="ChEBI" id="CHEBI:15379"/>
        <dbReference type="ChEBI" id="CHEBI:16240"/>
        <dbReference type="ChEBI" id="CHEBI:58589"/>
        <dbReference type="ChEBI" id="CHEBI:597326"/>
        <dbReference type="EC" id="1.4.3.5"/>
    </reaction>
</comment>
<comment type="caution">
    <text evidence="8">The sequence shown here is derived from an EMBL/GenBank/DDBJ whole genome shotgun (WGS) entry which is preliminary data.</text>
</comment>
<organism evidence="8 9">
    <name type="scientific">Mycobacterium pinniadriaticum</name>
    <dbReference type="NCBI Taxonomy" id="2994102"/>
    <lineage>
        <taxon>Bacteria</taxon>
        <taxon>Bacillati</taxon>
        <taxon>Actinomycetota</taxon>
        <taxon>Actinomycetes</taxon>
        <taxon>Mycobacteriales</taxon>
        <taxon>Mycobacteriaceae</taxon>
        <taxon>Mycobacterium</taxon>
    </lineage>
</organism>
<dbReference type="HAMAP" id="MF_01629">
    <property type="entry name" value="PdxH"/>
    <property type="match status" value="1"/>
</dbReference>
<evidence type="ECO:0000256" key="5">
    <source>
        <dbReference type="HAMAP-Rule" id="MF_01629"/>
    </source>
</evidence>
<feature type="binding site" evidence="5">
    <location>
        <begin position="213"/>
        <end position="215"/>
    </location>
    <ligand>
        <name>substrate</name>
    </ligand>
</feature>
<feature type="binding site" evidence="5">
    <location>
        <position position="104"/>
    </location>
    <ligand>
        <name>FMN</name>
        <dbReference type="ChEBI" id="CHEBI:58210"/>
    </ligand>
</feature>
<evidence type="ECO:0000313" key="8">
    <source>
        <dbReference type="EMBL" id="MCX2935448.1"/>
    </source>
</evidence>
<feature type="binding site" evidence="5">
    <location>
        <begin position="161"/>
        <end position="162"/>
    </location>
    <ligand>
        <name>FMN</name>
        <dbReference type="ChEBI" id="CHEBI:58210"/>
    </ligand>
</feature>
<evidence type="ECO:0000313" key="9">
    <source>
        <dbReference type="Proteomes" id="UP001300745"/>
    </source>
</evidence>
<dbReference type="Pfam" id="PF01243">
    <property type="entry name" value="PNPOx_N"/>
    <property type="match status" value="1"/>
</dbReference>
<dbReference type="RefSeq" id="WP_265994476.1">
    <property type="nucleotide sequence ID" value="NZ_JAPJDN010000001.1"/>
</dbReference>
<dbReference type="InterPro" id="IPR012349">
    <property type="entry name" value="Split_barrel_FMN-bd"/>
</dbReference>
<comment type="pathway">
    <text evidence="5">Cofactor metabolism; pyridoxal 5'-phosphate salvage; pyridoxal 5'-phosphate from pyridoxamine 5'-phosphate: step 1/1.</text>
</comment>
<dbReference type="InterPro" id="IPR000659">
    <property type="entry name" value="Pyridox_Oxase"/>
</dbReference>
<dbReference type="PANTHER" id="PTHR10851">
    <property type="entry name" value="PYRIDOXINE-5-PHOSPHATE OXIDASE"/>
    <property type="match status" value="1"/>
</dbReference>
<feature type="binding site" evidence="5">
    <location>
        <begin position="82"/>
        <end position="87"/>
    </location>
    <ligand>
        <name>FMN</name>
        <dbReference type="ChEBI" id="CHEBI:58210"/>
    </ligand>
</feature>
<dbReference type="InterPro" id="IPR019740">
    <property type="entry name" value="Pyridox_Oxase_CS"/>
</dbReference>
<dbReference type="SUPFAM" id="SSF50475">
    <property type="entry name" value="FMN-binding split barrel"/>
    <property type="match status" value="1"/>
</dbReference>
<dbReference type="EC" id="1.4.3.5" evidence="5"/>
<comment type="subunit">
    <text evidence="5">Homodimer.</text>
</comment>
<dbReference type="NCBIfam" id="NF004231">
    <property type="entry name" value="PRK05679.1"/>
    <property type="match status" value="1"/>
</dbReference>
<keyword evidence="3 5" id="KW-0288">FMN</keyword>
<keyword evidence="9" id="KW-1185">Reference proteome</keyword>
<feature type="domain" description="Pyridoxine 5'-phosphate oxidase dimerisation C-terminal" evidence="7">
    <location>
        <begin position="194"/>
        <end position="240"/>
    </location>
</feature>
<dbReference type="PANTHER" id="PTHR10851:SF0">
    <property type="entry name" value="PYRIDOXINE-5'-PHOSPHATE OXIDASE"/>
    <property type="match status" value="1"/>
</dbReference>
<proteinExistence type="inferred from homology"/>
<feature type="binding site" evidence="5">
    <location>
        <position position="207"/>
    </location>
    <ligand>
        <name>FMN</name>
        <dbReference type="ChEBI" id="CHEBI:58210"/>
    </ligand>
</feature>
<comment type="similarity">
    <text evidence="1 5">Belongs to the pyridoxamine 5'-phosphate oxidase family.</text>
</comment>
<comment type="pathway">
    <text evidence="5">Cofactor metabolism; pyridoxal 5'-phosphate salvage; pyridoxal 5'-phosphate from pyridoxine 5'-phosphate: step 1/1.</text>
</comment>
<evidence type="ECO:0000256" key="1">
    <source>
        <dbReference type="ARBA" id="ARBA00007301"/>
    </source>
</evidence>
<dbReference type="EMBL" id="JAPJDO010000001">
    <property type="protein sequence ID" value="MCX2935448.1"/>
    <property type="molecule type" value="Genomic_DNA"/>
</dbReference>
<evidence type="ECO:0000256" key="3">
    <source>
        <dbReference type="ARBA" id="ARBA00022643"/>
    </source>
</evidence>
<feature type="binding site" evidence="5">
    <location>
        <position position="148"/>
    </location>
    <ligand>
        <name>substrate</name>
    </ligand>
</feature>
<evidence type="ECO:0000259" key="6">
    <source>
        <dbReference type="Pfam" id="PF01243"/>
    </source>
</evidence>
<feature type="binding site" evidence="5">
    <location>
        <position position="126"/>
    </location>
    <ligand>
        <name>FMN</name>
        <dbReference type="ChEBI" id="CHEBI:58210"/>
    </ligand>
</feature>
<feature type="domain" description="Pyridoxamine 5'-phosphate oxidase N-terminal" evidence="6">
    <location>
        <begin position="60"/>
        <end position="179"/>
    </location>
</feature>